<dbReference type="EMBL" id="BRYB01000359">
    <property type="protein sequence ID" value="GMI28467.1"/>
    <property type="molecule type" value="Genomic_DNA"/>
</dbReference>
<dbReference type="InterPro" id="IPR036873">
    <property type="entry name" value="Rhodanese-like_dom_sf"/>
</dbReference>
<name>A0ABQ6MM96_9STRA</name>
<evidence type="ECO:0000313" key="2">
    <source>
        <dbReference type="EMBL" id="GMI28467.1"/>
    </source>
</evidence>
<accession>A0ABQ6MM96</accession>
<dbReference type="PANTHER" id="PTHR44086">
    <property type="entry name" value="THIOSULFATE SULFURTRANSFERASE RDL2, MITOCHONDRIAL-RELATED"/>
    <property type="match status" value="1"/>
</dbReference>
<protein>
    <recommendedName>
        <fullName evidence="1">Rhodanese domain-containing protein</fullName>
    </recommendedName>
</protein>
<keyword evidence="3" id="KW-1185">Reference proteome</keyword>
<dbReference type="PANTHER" id="PTHR44086:SF10">
    <property type="entry name" value="THIOSULFATE SULFURTRANSFERASE_RHODANESE-LIKE DOMAIN-CONTAINING PROTEIN 3"/>
    <property type="match status" value="1"/>
</dbReference>
<dbReference type="Proteomes" id="UP001165060">
    <property type="component" value="Unassembled WGS sequence"/>
</dbReference>
<dbReference type="Gene3D" id="3.40.250.10">
    <property type="entry name" value="Rhodanese-like domain"/>
    <property type="match status" value="1"/>
</dbReference>
<reference evidence="2 3" key="1">
    <citation type="journal article" date="2023" name="Commun. Biol.">
        <title>Genome analysis of Parmales, the sister group of diatoms, reveals the evolutionary specialization of diatoms from phago-mixotrophs to photoautotrophs.</title>
        <authorList>
            <person name="Ban H."/>
            <person name="Sato S."/>
            <person name="Yoshikawa S."/>
            <person name="Yamada K."/>
            <person name="Nakamura Y."/>
            <person name="Ichinomiya M."/>
            <person name="Sato N."/>
            <person name="Blanc-Mathieu R."/>
            <person name="Endo H."/>
            <person name="Kuwata A."/>
            <person name="Ogata H."/>
        </authorList>
    </citation>
    <scope>NUCLEOTIDE SEQUENCE [LARGE SCALE GENOMIC DNA]</scope>
</reference>
<proteinExistence type="predicted"/>
<feature type="domain" description="Rhodanese" evidence="1">
    <location>
        <begin position="84"/>
        <end position="159"/>
    </location>
</feature>
<dbReference type="SUPFAM" id="SSF52821">
    <property type="entry name" value="Rhodanese/Cell cycle control phosphatase"/>
    <property type="match status" value="1"/>
</dbReference>
<comment type="caution">
    <text evidence="2">The sequence shown here is derived from an EMBL/GenBank/DDBJ whole genome shotgun (WGS) entry which is preliminary data.</text>
</comment>
<gene>
    <name evidence="2" type="ORF">TeGR_g9157</name>
</gene>
<evidence type="ECO:0000259" key="1">
    <source>
        <dbReference type="PROSITE" id="PS50206"/>
    </source>
</evidence>
<dbReference type="PROSITE" id="PS50206">
    <property type="entry name" value="RHODANESE_3"/>
    <property type="match status" value="1"/>
</dbReference>
<organism evidence="2 3">
    <name type="scientific">Tetraparma gracilis</name>
    <dbReference type="NCBI Taxonomy" id="2962635"/>
    <lineage>
        <taxon>Eukaryota</taxon>
        <taxon>Sar</taxon>
        <taxon>Stramenopiles</taxon>
        <taxon>Ochrophyta</taxon>
        <taxon>Bolidophyceae</taxon>
        <taxon>Parmales</taxon>
        <taxon>Triparmaceae</taxon>
        <taxon>Tetraparma</taxon>
    </lineage>
</organism>
<sequence length="164" mass="17951">MLSLLSRSLPRVASRISCRRSVSSMSSLELFDALSTPSSTPARVIDVRPSHEIRDVTAFNGGKSLSDYLPLSVRGSAEDFVHEIPLDSIMSGEWLDMSPDDFEDEYDFPHPLHPGAAEDQVYIFSCKAGVRSAVAAEIFEGSGVKNCVNFVDGAAGWDSYMRSR</sequence>
<dbReference type="InterPro" id="IPR001763">
    <property type="entry name" value="Rhodanese-like_dom"/>
</dbReference>
<evidence type="ECO:0000313" key="3">
    <source>
        <dbReference type="Proteomes" id="UP001165060"/>
    </source>
</evidence>